<accession>A0AAE0IJB1</accession>
<evidence type="ECO:0000313" key="2">
    <source>
        <dbReference type="EMBL" id="KAK3326080.1"/>
    </source>
</evidence>
<dbReference type="InterPro" id="IPR002347">
    <property type="entry name" value="SDR_fam"/>
</dbReference>
<organism evidence="2 3">
    <name type="scientific">Apodospora peruviana</name>
    <dbReference type="NCBI Taxonomy" id="516989"/>
    <lineage>
        <taxon>Eukaryota</taxon>
        <taxon>Fungi</taxon>
        <taxon>Dikarya</taxon>
        <taxon>Ascomycota</taxon>
        <taxon>Pezizomycotina</taxon>
        <taxon>Sordariomycetes</taxon>
        <taxon>Sordariomycetidae</taxon>
        <taxon>Sordariales</taxon>
        <taxon>Lasiosphaeriaceae</taxon>
        <taxon>Apodospora</taxon>
    </lineage>
</organism>
<dbReference type="GO" id="GO:0016491">
    <property type="term" value="F:oxidoreductase activity"/>
    <property type="evidence" value="ECO:0007669"/>
    <property type="project" value="UniProtKB-KW"/>
</dbReference>
<dbReference type="PRINTS" id="PR00081">
    <property type="entry name" value="GDHRDH"/>
</dbReference>
<dbReference type="SUPFAM" id="SSF51735">
    <property type="entry name" value="NAD(P)-binding Rossmann-fold domains"/>
    <property type="match status" value="1"/>
</dbReference>
<name>A0AAE0IJB1_9PEZI</name>
<comment type="caution">
    <text evidence="2">The sequence shown here is derived from an EMBL/GenBank/DDBJ whole genome shotgun (WGS) entry which is preliminary data.</text>
</comment>
<dbReference type="AlphaFoldDB" id="A0AAE0IJB1"/>
<dbReference type="PANTHER" id="PTHR43157">
    <property type="entry name" value="PHOSPHATIDYLINOSITOL-GLYCAN BIOSYNTHESIS CLASS F PROTEIN-RELATED"/>
    <property type="match status" value="1"/>
</dbReference>
<keyword evidence="1" id="KW-0560">Oxidoreductase</keyword>
<keyword evidence="3" id="KW-1185">Reference proteome</keyword>
<dbReference type="EMBL" id="JAUEDM010000002">
    <property type="protein sequence ID" value="KAK3326080.1"/>
    <property type="molecule type" value="Genomic_DNA"/>
</dbReference>
<evidence type="ECO:0000313" key="3">
    <source>
        <dbReference type="Proteomes" id="UP001283341"/>
    </source>
</evidence>
<dbReference type="InterPro" id="IPR036291">
    <property type="entry name" value="NAD(P)-bd_dom_sf"/>
</dbReference>
<evidence type="ECO:0000256" key="1">
    <source>
        <dbReference type="ARBA" id="ARBA00023002"/>
    </source>
</evidence>
<protein>
    <submittedName>
        <fullName evidence="2">Short-chain dehydrogenase/reductase family protein</fullName>
    </submittedName>
</protein>
<reference evidence="2" key="2">
    <citation type="submission" date="2023-06" db="EMBL/GenBank/DDBJ databases">
        <authorList>
            <consortium name="Lawrence Berkeley National Laboratory"/>
            <person name="Haridas S."/>
            <person name="Hensen N."/>
            <person name="Bonometti L."/>
            <person name="Westerberg I."/>
            <person name="Brannstrom I.O."/>
            <person name="Guillou S."/>
            <person name="Cros-Aarteil S."/>
            <person name="Calhoun S."/>
            <person name="Kuo A."/>
            <person name="Mondo S."/>
            <person name="Pangilinan J."/>
            <person name="Riley R."/>
            <person name="Labutti K."/>
            <person name="Andreopoulos B."/>
            <person name="Lipzen A."/>
            <person name="Chen C."/>
            <person name="Yanf M."/>
            <person name="Daum C."/>
            <person name="Ng V."/>
            <person name="Clum A."/>
            <person name="Steindorff A."/>
            <person name="Ohm R."/>
            <person name="Martin F."/>
            <person name="Silar P."/>
            <person name="Natvig D."/>
            <person name="Lalanne C."/>
            <person name="Gautier V."/>
            <person name="Ament-Velasquez S.L."/>
            <person name="Kruys A."/>
            <person name="Hutchinson M.I."/>
            <person name="Powell A.J."/>
            <person name="Barry K."/>
            <person name="Miller A.N."/>
            <person name="Grigoriev I.V."/>
            <person name="Debuchy R."/>
            <person name="Gladieux P."/>
            <person name="Thoren M.H."/>
            <person name="Johannesson H."/>
        </authorList>
    </citation>
    <scope>NUCLEOTIDE SEQUENCE</scope>
    <source>
        <strain evidence="2">CBS 118394</strain>
    </source>
</reference>
<dbReference type="Gene3D" id="3.40.50.720">
    <property type="entry name" value="NAD(P)-binding Rossmann-like Domain"/>
    <property type="match status" value="1"/>
</dbReference>
<dbReference type="PANTHER" id="PTHR43157:SF35">
    <property type="entry name" value="DEHYDROGENASE_REDUCTASE FAMILY PROTEIN, PUTATIVE-RELATED"/>
    <property type="match status" value="1"/>
</dbReference>
<reference evidence="2" key="1">
    <citation type="journal article" date="2023" name="Mol. Phylogenet. Evol.">
        <title>Genome-scale phylogeny and comparative genomics of the fungal order Sordariales.</title>
        <authorList>
            <person name="Hensen N."/>
            <person name="Bonometti L."/>
            <person name="Westerberg I."/>
            <person name="Brannstrom I.O."/>
            <person name="Guillou S."/>
            <person name="Cros-Aarteil S."/>
            <person name="Calhoun S."/>
            <person name="Haridas S."/>
            <person name="Kuo A."/>
            <person name="Mondo S."/>
            <person name="Pangilinan J."/>
            <person name="Riley R."/>
            <person name="LaButti K."/>
            <person name="Andreopoulos B."/>
            <person name="Lipzen A."/>
            <person name="Chen C."/>
            <person name="Yan M."/>
            <person name="Daum C."/>
            <person name="Ng V."/>
            <person name="Clum A."/>
            <person name="Steindorff A."/>
            <person name="Ohm R.A."/>
            <person name="Martin F."/>
            <person name="Silar P."/>
            <person name="Natvig D.O."/>
            <person name="Lalanne C."/>
            <person name="Gautier V."/>
            <person name="Ament-Velasquez S.L."/>
            <person name="Kruys A."/>
            <person name="Hutchinson M.I."/>
            <person name="Powell A.J."/>
            <person name="Barry K."/>
            <person name="Miller A.N."/>
            <person name="Grigoriev I.V."/>
            <person name="Debuchy R."/>
            <person name="Gladieux P."/>
            <person name="Hiltunen Thoren M."/>
            <person name="Johannesson H."/>
        </authorList>
    </citation>
    <scope>NUCLEOTIDE SEQUENCE</scope>
    <source>
        <strain evidence="2">CBS 118394</strain>
    </source>
</reference>
<dbReference type="Pfam" id="PF00106">
    <property type="entry name" value="adh_short"/>
    <property type="match status" value="1"/>
</dbReference>
<gene>
    <name evidence="2" type="ORF">B0H66DRAFT_580740</name>
</gene>
<sequence length="352" mass="38625">MIGSKDLPPAHESFSTVFIRNQFRTSLQLPPKSTNLSSHVAIVTGANTGLGYEAASQLLSYGLGHLILAVRSLSKGEAAAAKLRAQHSSPQKGKIEVWQLDMSSYPSIQQFASRVNTDLARLDIAILNAGVMNTKYHVNPSTNHEETMQVNYLSTVLLCILLLPALKTKSPPGAPGRLTIVSATLSLTPKFANRAARPLLKSFDEAAKEKWKGVEQYCCSKLLAHMFLWKLVEYVKADDVIVNLADPAWVRGTNLAAQDIPAVGRAAFALFYPLLMMVARSPRMGASTFLDAVITKGKESHGAFLTSYKIYPFNDMLYTPEGVDVIETLWKETLDDELAFADVRGILERLSK</sequence>
<proteinExistence type="predicted"/>
<dbReference type="Proteomes" id="UP001283341">
    <property type="component" value="Unassembled WGS sequence"/>
</dbReference>